<keyword evidence="2" id="KW-0378">Hydrolase</keyword>
<comment type="caution">
    <text evidence="4">The sequence shown here is derived from an EMBL/GenBank/DDBJ whole genome shotgun (WGS) entry which is preliminary data.</text>
</comment>
<evidence type="ECO:0000256" key="1">
    <source>
        <dbReference type="ARBA" id="ARBA00022729"/>
    </source>
</evidence>
<evidence type="ECO:0000313" key="5">
    <source>
        <dbReference type="Proteomes" id="UP000266005"/>
    </source>
</evidence>
<dbReference type="GO" id="GO:0004177">
    <property type="term" value="F:aminopeptidase activity"/>
    <property type="evidence" value="ECO:0007669"/>
    <property type="project" value="UniProtKB-KW"/>
</dbReference>
<dbReference type="PANTHER" id="PTHR43037:SF5">
    <property type="entry name" value="FERULOYL ESTERASE"/>
    <property type="match status" value="1"/>
</dbReference>
<sequence length="363" mass="40544">MKINAPSFILLCTLFLCLGLSSCRHDKPIPPIARMEKYTTVKQYPGKVSAESLAAWEKALPEIQDVRIRSTLDGKQEPALFYASKSSRSKPLLVVLHSWSNTYLQVPSLPFALWAEKYDWAFIQPNYRGIFDNPDAMASDLAIQDIVDAVAYAKEHADIDTTRIYLLGASGGAMTSLVAAGRHPEIWAGVAAWVPVFDIPDWYDFNLYYPHRKYIAQIENALGGKPLPETAAAEEGKKRSPSTYMEQLKDVPILLAHGINDLLVPPSHSIRAFNILAQPQDTISQEQMEYIVKEQAMPESLQGQVANKYFAARDPKVVFSRTSGNASLFLFVGVHDMAYNPTLLWLNDQQKKAPTQQTPSSEE</sequence>
<dbReference type="Pfam" id="PF00326">
    <property type="entry name" value="Peptidase_S9"/>
    <property type="match status" value="1"/>
</dbReference>
<evidence type="ECO:0000313" key="4">
    <source>
        <dbReference type="EMBL" id="RIJ37095.1"/>
    </source>
</evidence>
<protein>
    <submittedName>
        <fullName evidence="4">Dipeptidyl aminopeptidase</fullName>
    </submittedName>
</protein>
<keyword evidence="5" id="KW-1185">Reference proteome</keyword>
<dbReference type="InterPro" id="IPR029058">
    <property type="entry name" value="AB_hydrolase_fold"/>
</dbReference>
<organism evidence="4 5">
    <name type="scientific">Pontibacter oryzae</name>
    <dbReference type="NCBI Taxonomy" id="2304593"/>
    <lineage>
        <taxon>Bacteria</taxon>
        <taxon>Pseudomonadati</taxon>
        <taxon>Bacteroidota</taxon>
        <taxon>Cytophagia</taxon>
        <taxon>Cytophagales</taxon>
        <taxon>Hymenobacteraceae</taxon>
        <taxon>Pontibacter</taxon>
    </lineage>
</organism>
<gene>
    <name evidence="4" type="ORF">D1627_13710</name>
</gene>
<evidence type="ECO:0000256" key="2">
    <source>
        <dbReference type="ARBA" id="ARBA00022801"/>
    </source>
</evidence>
<dbReference type="PROSITE" id="PS51257">
    <property type="entry name" value="PROKAR_LIPOPROTEIN"/>
    <property type="match status" value="1"/>
</dbReference>
<dbReference type="OrthoDB" id="1092902at2"/>
<dbReference type="Gene3D" id="3.40.50.1820">
    <property type="entry name" value="alpha/beta hydrolase"/>
    <property type="match status" value="1"/>
</dbReference>
<dbReference type="EMBL" id="QWGE01000004">
    <property type="protein sequence ID" value="RIJ37095.1"/>
    <property type="molecule type" value="Genomic_DNA"/>
</dbReference>
<dbReference type="GO" id="GO:0008236">
    <property type="term" value="F:serine-type peptidase activity"/>
    <property type="evidence" value="ECO:0007669"/>
    <property type="project" value="InterPro"/>
</dbReference>
<dbReference type="Proteomes" id="UP000266005">
    <property type="component" value="Unassembled WGS sequence"/>
</dbReference>
<dbReference type="InterPro" id="IPR050955">
    <property type="entry name" value="Plant_Biomass_Hydrol_Est"/>
</dbReference>
<reference evidence="5" key="1">
    <citation type="submission" date="2018-08" db="EMBL/GenBank/DDBJ databases">
        <title>Mucilaginibacter sp. MYSH2.</title>
        <authorList>
            <person name="Seo T."/>
        </authorList>
    </citation>
    <scope>NUCLEOTIDE SEQUENCE [LARGE SCALE GENOMIC DNA]</scope>
    <source>
        <strain evidence="5">KIRAN</strain>
    </source>
</reference>
<keyword evidence="4" id="KW-0031">Aminopeptidase</keyword>
<name>A0A399S696_9BACT</name>
<dbReference type="AlphaFoldDB" id="A0A399S696"/>
<dbReference type="GO" id="GO:0006508">
    <property type="term" value="P:proteolysis"/>
    <property type="evidence" value="ECO:0007669"/>
    <property type="project" value="InterPro"/>
</dbReference>
<accession>A0A399S696</accession>
<dbReference type="RefSeq" id="WP_119433033.1">
    <property type="nucleotide sequence ID" value="NZ_QWGE01000004.1"/>
</dbReference>
<proteinExistence type="predicted"/>
<evidence type="ECO:0000259" key="3">
    <source>
        <dbReference type="Pfam" id="PF00326"/>
    </source>
</evidence>
<feature type="domain" description="Peptidase S9 prolyl oligopeptidase catalytic" evidence="3">
    <location>
        <begin position="143"/>
        <end position="282"/>
    </location>
</feature>
<dbReference type="InterPro" id="IPR001375">
    <property type="entry name" value="Peptidase_S9_cat"/>
</dbReference>
<keyword evidence="4" id="KW-0645">Protease</keyword>
<dbReference type="SUPFAM" id="SSF53474">
    <property type="entry name" value="alpha/beta-Hydrolases"/>
    <property type="match status" value="1"/>
</dbReference>
<dbReference type="PANTHER" id="PTHR43037">
    <property type="entry name" value="UNNAMED PRODUCT-RELATED"/>
    <property type="match status" value="1"/>
</dbReference>
<keyword evidence="1" id="KW-0732">Signal</keyword>